<dbReference type="Proteomes" id="UP000254978">
    <property type="component" value="Unassembled WGS sequence"/>
</dbReference>
<evidence type="ECO:0000259" key="2">
    <source>
        <dbReference type="Pfam" id="PF07158"/>
    </source>
</evidence>
<feature type="transmembrane region" description="Helical" evidence="1">
    <location>
        <begin position="92"/>
        <end position="113"/>
    </location>
</feature>
<keyword evidence="1" id="KW-0812">Transmembrane</keyword>
<dbReference type="Pfam" id="PF07158">
    <property type="entry name" value="MatC_N"/>
    <property type="match status" value="1"/>
</dbReference>
<feature type="transmembrane region" description="Helical" evidence="1">
    <location>
        <begin position="337"/>
        <end position="366"/>
    </location>
</feature>
<protein>
    <submittedName>
        <fullName evidence="3">Dicarboxylate carrier MatC domain-containing protein</fullName>
    </submittedName>
</protein>
<feature type="transmembrane region" description="Helical" evidence="1">
    <location>
        <begin position="300"/>
        <end position="317"/>
    </location>
</feature>
<keyword evidence="1" id="KW-0472">Membrane</keyword>
<reference evidence="3 4" key="1">
    <citation type="submission" date="2018-06" db="EMBL/GenBank/DDBJ databases">
        <authorList>
            <consortium name="Pathogen Informatics"/>
            <person name="Doyle S."/>
        </authorList>
    </citation>
    <scope>NUCLEOTIDE SEQUENCE [LARGE SCALE GENOMIC DNA]</scope>
    <source>
        <strain evidence="3 4">NCTC10821</strain>
    </source>
</reference>
<dbReference type="AlphaFoldDB" id="A0A378THP0"/>
<feature type="transmembrane region" description="Helical" evidence="1">
    <location>
        <begin position="52"/>
        <end position="72"/>
    </location>
</feature>
<feature type="transmembrane region" description="Helical" evidence="1">
    <location>
        <begin position="28"/>
        <end position="45"/>
    </location>
</feature>
<dbReference type="RefSeq" id="WP_115281814.1">
    <property type="nucleotide sequence ID" value="NZ_AP022600.1"/>
</dbReference>
<dbReference type="EMBL" id="UGQT01000001">
    <property type="protein sequence ID" value="STZ60321.1"/>
    <property type="molecule type" value="Genomic_DNA"/>
</dbReference>
<feature type="transmembrane region" description="Helical" evidence="1">
    <location>
        <begin position="172"/>
        <end position="193"/>
    </location>
</feature>
<keyword evidence="1" id="KW-1133">Transmembrane helix</keyword>
<dbReference type="InterPro" id="IPR009827">
    <property type="entry name" value="MatC_N"/>
</dbReference>
<dbReference type="OrthoDB" id="8738207at2"/>
<name>A0A378THP0_9MYCO</name>
<feature type="transmembrane region" description="Helical" evidence="1">
    <location>
        <begin position="134"/>
        <end position="160"/>
    </location>
</feature>
<proteinExistence type="predicted"/>
<evidence type="ECO:0000313" key="3">
    <source>
        <dbReference type="EMBL" id="STZ60321.1"/>
    </source>
</evidence>
<evidence type="ECO:0000256" key="1">
    <source>
        <dbReference type="SAM" id="Phobius"/>
    </source>
</evidence>
<organism evidence="3 4">
    <name type="scientific">Mycolicibacterium tokaiense</name>
    <dbReference type="NCBI Taxonomy" id="39695"/>
    <lineage>
        <taxon>Bacteria</taxon>
        <taxon>Bacillati</taxon>
        <taxon>Actinomycetota</taxon>
        <taxon>Actinomycetes</taxon>
        <taxon>Mycobacteriales</taxon>
        <taxon>Mycobacteriaceae</taxon>
        <taxon>Mycolicibacterium</taxon>
    </lineage>
</organism>
<feature type="transmembrane region" description="Helical" evidence="1">
    <location>
        <begin position="423"/>
        <end position="446"/>
    </location>
</feature>
<accession>A0A378THP0</accession>
<feature type="transmembrane region" description="Helical" evidence="1">
    <location>
        <begin position="247"/>
        <end position="266"/>
    </location>
</feature>
<gene>
    <name evidence="3" type="ORF">NCTC10821_03860</name>
</gene>
<sequence>MTAQLIALAIFVAVFAIAAVRNVNIGIVMFPVACIVGLFLADLSLSDIISGFPLSILVLLVGVTYFFGIAHSNGTIDWLIQASLARVGNRDALFPAVFFALTALISAMGAPLGGLVMAPMGMSIAHKRGIDPMLMALAMGCGLSAGAFAPTSLFGIITWGTAAEAGIELSPLLLFGVAAALNLVLLVVAYLLFGRRKRENVEAPAFSEAMVARGAALPQYGGSTLDIDGPDNDDDLKAPGRPTGMQVLTIAMMVVLVGAVVVMSLLGLTPDIGVLGFGLGAAAALMDANSGKKAMSRIDWGSVLLVGGIITYVGVLTEMGVVDMLGEGAVHLGSPLVAAVLLCAAAGLISAFASTTGMLAALVPLALPLIAEGGIPGWALICAIGVCASIVDVSPFSTVGATYVATTVDEEARPRMTKLLTRWGLSMVVIGPVALTLVLILPGMAFS</sequence>
<feature type="domain" description="Dicarboxylate carrier MatC N-terminal" evidence="2">
    <location>
        <begin position="1"/>
        <end position="147"/>
    </location>
</feature>
<evidence type="ECO:0000313" key="4">
    <source>
        <dbReference type="Proteomes" id="UP000254978"/>
    </source>
</evidence>
<keyword evidence="4" id="KW-1185">Reference proteome</keyword>